<dbReference type="PANTHER" id="PTHR24320">
    <property type="entry name" value="RETINOL DEHYDROGENASE"/>
    <property type="match status" value="1"/>
</dbReference>
<evidence type="ECO:0000256" key="2">
    <source>
        <dbReference type="ARBA" id="ARBA00022857"/>
    </source>
</evidence>
<comment type="caution">
    <text evidence="4">The sequence shown here is derived from an EMBL/GenBank/DDBJ whole genome shotgun (WGS) entry which is preliminary data.</text>
</comment>
<proteinExistence type="inferred from homology"/>
<dbReference type="GO" id="GO:0016491">
    <property type="term" value="F:oxidoreductase activity"/>
    <property type="evidence" value="ECO:0007669"/>
    <property type="project" value="UniProtKB-KW"/>
</dbReference>
<evidence type="ECO:0000256" key="3">
    <source>
        <dbReference type="ARBA" id="ARBA00023002"/>
    </source>
</evidence>
<dbReference type="EMBL" id="BTGB01000009">
    <property type="protein sequence ID" value="GMM48056.1"/>
    <property type="molecule type" value="Genomic_DNA"/>
</dbReference>
<reference evidence="4 5" key="1">
    <citation type="journal article" date="2023" name="Elife">
        <title>Identification of key yeast species and microbe-microbe interactions impacting larval growth of Drosophila in the wild.</title>
        <authorList>
            <person name="Mure A."/>
            <person name="Sugiura Y."/>
            <person name="Maeda R."/>
            <person name="Honda K."/>
            <person name="Sakurai N."/>
            <person name="Takahashi Y."/>
            <person name="Watada M."/>
            <person name="Katoh T."/>
            <person name="Gotoh A."/>
            <person name="Gotoh Y."/>
            <person name="Taniguchi I."/>
            <person name="Nakamura K."/>
            <person name="Hayashi T."/>
            <person name="Katayama T."/>
            <person name="Uemura T."/>
            <person name="Hattori Y."/>
        </authorList>
    </citation>
    <scope>NUCLEOTIDE SEQUENCE [LARGE SCALE GENOMIC DNA]</scope>
    <source>
        <strain evidence="4 5">PK-24</strain>
    </source>
</reference>
<comment type="similarity">
    <text evidence="1">Belongs to the short-chain dehydrogenases/reductases (SDR) family.</text>
</comment>
<dbReference type="PRINTS" id="PR00081">
    <property type="entry name" value="GDHRDH"/>
</dbReference>
<name>A0AAV5RBQ2_PICKL</name>
<accession>A0AAV5RBQ2</accession>
<evidence type="ECO:0000313" key="4">
    <source>
        <dbReference type="EMBL" id="GMM48056.1"/>
    </source>
</evidence>
<dbReference type="Proteomes" id="UP001378960">
    <property type="component" value="Unassembled WGS sequence"/>
</dbReference>
<dbReference type="AlphaFoldDB" id="A0AAV5RBQ2"/>
<keyword evidence="5" id="KW-1185">Reference proteome</keyword>
<organism evidence="4 5">
    <name type="scientific">Pichia kluyveri</name>
    <name type="common">Yeast</name>
    <dbReference type="NCBI Taxonomy" id="36015"/>
    <lineage>
        <taxon>Eukaryota</taxon>
        <taxon>Fungi</taxon>
        <taxon>Dikarya</taxon>
        <taxon>Ascomycota</taxon>
        <taxon>Saccharomycotina</taxon>
        <taxon>Pichiomycetes</taxon>
        <taxon>Pichiales</taxon>
        <taxon>Pichiaceae</taxon>
        <taxon>Pichia</taxon>
    </lineage>
</organism>
<sequence>MSNFNPNLLPYFNPQVERRVCLITGGNSGLGYYTVLHLYLHGYDVYLAGRNKQRVLHAIDSLNKEAVARRSKYSQSQLKKRYLGTLHYIQIDLLSLNSVEEAAIEFKKREKVLHLLILNAGIMATPYSKTADGFEIQLQTSYISHFLLTDRLYDLMSSPETDDQFQLMKNDSKVYNTSVVNESGLQVNDPRVVFLSSIGHWFVPFHFNLNSQFNYYPNIIFTLFRYGMAKCAGIQFVKTMAIRHPSVLSVAVHPGIVLNTNLFSHLTHLPLFGTLFWIFFQIFDWVFGVSNEEGCYSSVKASLSDEFDKSVSNGNYYVTFGVEANPSTIASNKDYGDESWAWTVKQLEERGHKISNL</sequence>
<dbReference type="SUPFAM" id="SSF51735">
    <property type="entry name" value="NAD(P)-binding Rossmann-fold domains"/>
    <property type="match status" value="1"/>
</dbReference>
<evidence type="ECO:0000313" key="5">
    <source>
        <dbReference type="Proteomes" id="UP001378960"/>
    </source>
</evidence>
<dbReference type="PANTHER" id="PTHR24320:SF282">
    <property type="entry name" value="WW DOMAIN-CONTAINING OXIDOREDUCTASE"/>
    <property type="match status" value="1"/>
</dbReference>
<keyword evidence="2" id="KW-0521">NADP</keyword>
<evidence type="ECO:0000256" key="1">
    <source>
        <dbReference type="ARBA" id="ARBA00006484"/>
    </source>
</evidence>
<dbReference type="Pfam" id="PF00106">
    <property type="entry name" value="adh_short"/>
    <property type="match status" value="1"/>
</dbReference>
<dbReference type="InterPro" id="IPR036291">
    <property type="entry name" value="NAD(P)-bd_dom_sf"/>
</dbReference>
<keyword evidence="3" id="KW-0560">Oxidoreductase</keyword>
<dbReference type="Gene3D" id="3.40.50.720">
    <property type="entry name" value="NAD(P)-binding Rossmann-like Domain"/>
    <property type="match status" value="1"/>
</dbReference>
<protein>
    <submittedName>
        <fullName evidence="4">Env9 protein</fullName>
    </submittedName>
</protein>
<gene>
    <name evidence="4" type="ORF">DAPK24_046540</name>
</gene>
<dbReference type="InterPro" id="IPR002347">
    <property type="entry name" value="SDR_fam"/>
</dbReference>